<reference evidence="1" key="1">
    <citation type="submission" date="2022-12" db="EMBL/GenBank/DDBJ databases">
        <title>Bacterial isolates from different developmental stages of Nematostella vectensis.</title>
        <authorList>
            <person name="Fraune S."/>
        </authorList>
    </citation>
    <scope>NUCLEOTIDE SEQUENCE</scope>
    <source>
        <strain evidence="1">G21630-S1</strain>
    </source>
</reference>
<sequence length="63" mass="7175">MKYQNLNNDAFDFSAADMEQHILAARRMRSAEAHRIVAKLLHLLASPFVGMKTRYVLALTRTA</sequence>
<dbReference type="Proteomes" id="UP001069802">
    <property type="component" value="Unassembled WGS sequence"/>
</dbReference>
<proteinExistence type="predicted"/>
<name>A0ABT4LJZ5_9PROT</name>
<keyword evidence="2" id="KW-1185">Reference proteome</keyword>
<evidence type="ECO:0000313" key="1">
    <source>
        <dbReference type="EMBL" id="MCZ4281433.1"/>
    </source>
</evidence>
<dbReference type="EMBL" id="JAPWGY010000003">
    <property type="protein sequence ID" value="MCZ4281433.1"/>
    <property type="molecule type" value="Genomic_DNA"/>
</dbReference>
<gene>
    <name evidence="1" type="ORF">O4H49_11635</name>
</gene>
<evidence type="ECO:0000313" key="2">
    <source>
        <dbReference type="Proteomes" id="UP001069802"/>
    </source>
</evidence>
<protein>
    <submittedName>
        <fullName evidence="1">Uncharacterized protein</fullName>
    </submittedName>
</protein>
<dbReference type="RefSeq" id="WP_269423584.1">
    <property type="nucleotide sequence ID" value="NZ_JAPWGY010000003.1"/>
</dbReference>
<accession>A0ABT4LJZ5</accession>
<organism evidence="1 2">
    <name type="scientific">Kiloniella laminariae</name>
    <dbReference type="NCBI Taxonomy" id="454162"/>
    <lineage>
        <taxon>Bacteria</taxon>
        <taxon>Pseudomonadati</taxon>
        <taxon>Pseudomonadota</taxon>
        <taxon>Alphaproteobacteria</taxon>
        <taxon>Rhodospirillales</taxon>
        <taxon>Kiloniellaceae</taxon>
        <taxon>Kiloniella</taxon>
    </lineage>
</organism>
<comment type="caution">
    <text evidence="1">The sequence shown here is derived from an EMBL/GenBank/DDBJ whole genome shotgun (WGS) entry which is preliminary data.</text>
</comment>